<dbReference type="EMBL" id="JAOAMV010000002">
    <property type="protein sequence ID" value="MCT2558285.1"/>
    <property type="molecule type" value="Genomic_DNA"/>
</dbReference>
<sequence>MSDPLVDCGEGFWSIRGDFRIGGIVNVGTQCSLVDRGDGTWLFLDSYTLEDGVRSMVDLITGGPANVSAIVNLHPFHTVHCDWMHQAFPGASLCGTQRHHDLLPDLPWASERCESDALPIIFADIFDFSVPRGVALVCADETVHFSSVLARHRPSRTIHVDDTLSYLTAPFPLSLLPMTGRLDFHMTLGKALEPRAGAADAFRDWAIEIGTEWADTERVATAHNTLLDIAPGSFPELIGAALGRVKPVLDAHRSKHG</sequence>
<dbReference type="Proteomes" id="UP001142648">
    <property type="component" value="Unassembled WGS sequence"/>
</dbReference>
<gene>
    <name evidence="1" type="ORF">N0B51_04765</name>
</gene>
<organism evidence="1 2">
    <name type="scientific">Tsuneonella litorea</name>
    <dbReference type="NCBI Taxonomy" id="2976475"/>
    <lineage>
        <taxon>Bacteria</taxon>
        <taxon>Pseudomonadati</taxon>
        <taxon>Pseudomonadota</taxon>
        <taxon>Alphaproteobacteria</taxon>
        <taxon>Sphingomonadales</taxon>
        <taxon>Erythrobacteraceae</taxon>
        <taxon>Tsuneonella</taxon>
    </lineage>
</organism>
<comment type="caution">
    <text evidence="1">The sequence shown here is derived from an EMBL/GenBank/DDBJ whole genome shotgun (WGS) entry which is preliminary data.</text>
</comment>
<proteinExistence type="predicted"/>
<evidence type="ECO:0000313" key="1">
    <source>
        <dbReference type="EMBL" id="MCT2558285.1"/>
    </source>
</evidence>
<accession>A0A9X3A8X6</accession>
<reference evidence="1" key="1">
    <citation type="submission" date="2022-09" db="EMBL/GenBank/DDBJ databases">
        <title>The genome sequence of Tsuneonella sp. YG55.</title>
        <authorList>
            <person name="Liu Y."/>
        </authorList>
    </citation>
    <scope>NUCLEOTIDE SEQUENCE</scope>
    <source>
        <strain evidence="1">YG55</strain>
    </source>
</reference>
<dbReference type="AlphaFoldDB" id="A0A9X3A8X6"/>
<protein>
    <submittedName>
        <fullName evidence="1">Uncharacterized protein</fullName>
    </submittedName>
</protein>
<keyword evidence="2" id="KW-1185">Reference proteome</keyword>
<evidence type="ECO:0000313" key="2">
    <source>
        <dbReference type="Proteomes" id="UP001142648"/>
    </source>
</evidence>
<name>A0A9X3A8X6_9SPHN</name>
<dbReference type="RefSeq" id="WP_259961098.1">
    <property type="nucleotide sequence ID" value="NZ_JAOAMV010000002.1"/>
</dbReference>